<keyword evidence="7" id="KW-1133">Transmembrane helix</keyword>
<dbReference type="PANTHER" id="PTHR10342:SF273">
    <property type="entry name" value="RE14504P"/>
    <property type="match status" value="1"/>
</dbReference>
<dbReference type="Proteomes" id="UP000094527">
    <property type="component" value="Unassembled WGS sequence"/>
</dbReference>
<dbReference type="InterPro" id="IPR000917">
    <property type="entry name" value="Sulfatase_N"/>
</dbReference>
<evidence type="ECO:0000256" key="6">
    <source>
        <dbReference type="ARBA" id="ARBA00023180"/>
    </source>
</evidence>
<dbReference type="GO" id="GO:0046872">
    <property type="term" value="F:metal ion binding"/>
    <property type="evidence" value="ECO:0007669"/>
    <property type="project" value="UniProtKB-KW"/>
</dbReference>
<dbReference type="InterPro" id="IPR024607">
    <property type="entry name" value="Sulfatase_CS"/>
</dbReference>
<evidence type="ECO:0000256" key="2">
    <source>
        <dbReference type="ARBA" id="ARBA00008779"/>
    </source>
</evidence>
<dbReference type="CDD" id="cd16029">
    <property type="entry name" value="4-S"/>
    <property type="match status" value="1"/>
</dbReference>
<dbReference type="InterPro" id="IPR047115">
    <property type="entry name" value="ARSB"/>
</dbReference>
<dbReference type="STRING" id="48709.A0A1D2MDM8"/>
<keyword evidence="7" id="KW-0472">Membrane</keyword>
<keyword evidence="5" id="KW-0106">Calcium</keyword>
<dbReference type="AlphaFoldDB" id="A0A1D2MDM8"/>
<gene>
    <name evidence="9" type="ORF">Ocin01_15662</name>
</gene>
<dbReference type="Gene3D" id="3.40.720.10">
    <property type="entry name" value="Alkaline Phosphatase, subunit A"/>
    <property type="match status" value="1"/>
</dbReference>
<dbReference type="Pfam" id="PF00884">
    <property type="entry name" value="Sulfatase"/>
    <property type="match status" value="1"/>
</dbReference>
<organism evidence="9 10">
    <name type="scientific">Orchesella cincta</name>
    <name type="common">Springtail</name>
    <name type="synonym">Podura cincta</name>
    <dbReference type="NCBI Taxonomy" id="48709"/>
    <lineage>
        <taxon>Eukaryota</taxon>
        <taxon>Metazoa</taxon>
        <taxon>Ecdysozoa</taxon>
        <taxon>Arthropoda</taxon>
        <taxon>Hexapoda</taxon>
        <taxon>Collembola</taxon>
        <taxon>Entomobryomorpha</taxon>
        <taxon>Entomobryoidea</taxon>
        <taxon>Orchesellidae</taxon>
        <taxon>Orchesellinae</taxon>
        <taxon>Orchesella</taxon>
    </lineage>
</organism>
<dbReference type="PROSITE" id="PS00149">
    <property type="entry name" value="SULFATASE_2"/>
    <property type="match status" value="1"/>
</dbReference>
<proteinExistence type="inferred from homology"/>
<evidence type="ECO:0000256" key="3">
    <source>
        <dbReference type="ARBA" id="ARBA00022723"/>
    </source>
</evidence>
<dbReference type="OrthoDB" id="103349at2759"/>
<keyword evidence="7" id="KW-0812">Transmembrane</keyword>
<keyword evidence="4" id="KW-0378">Hydrolase</keyword>
<evidence type="ECO:0000313" key="9">
    <source>
        <dbReference type="EMBL" id="ODM91022.1"/>
    </source>
</evidence>
<evidence type="ECO:0000256" key="4">
    <source>
        <dbReference type="ARBA" id="ARBA00022801"/>
    </source>
</evidence>
<evidence type="ECO:0000256" key="7">
    <source>
        <dbReference type="SAM" id="Phobius"/>
    </source>
</evidence>
<sequence length="566" mass="64621">MDKLRYIFVPIILIYFTADFNLIPATEAYRDSSFKPVRISRTVKQHLRQEKNWYPPHGRLNGRRPNIVFILCDDAGWNDFSFHGSPQIPTPNIDALALNGIILNSYYVSPLCTPTRGAIQAGKHPIHLGLQHFVIMGASKGGLPLKEKLLPQYLKDRGYSTHLVGKWHLGHSIKELTPTYRGFDSHFGYYLGKQDYYTHISIDGRDHEGNGCWGFDFRNNTKLHRNVFGKYDTDLFTEEAVRIIENHKSTQPMFLMITHIAPHSGNSYDPLQAPRENINKFQSTIQDENRRKYAGMMDKLDESVGLVVQALSKRGMLSNSIIVFASDKWGEPRKVLDLTTARNWPTSWCKKYIMGRWHTTSGGNVQDLRDIDGMSFWQAFTDGYPGPRKSFLYNIDDIYNNSAVREGPWKLIQGNTSTVDLGGGLRDFWYGPSGRVGLPSVELLLPEIASSAAGISLAFDGMKPIFQHMRQMQKDAEIFCDDQATSFKIPCFAYEAPCLFNLEEDPCEFVNVANMHPEIVDRLSYLLAEFNSTAIPPLQRLAHQEAWPRYHGNVWTTWEEDENSCY</sequence>
<evidence type="ECO:0000256" key="5">
    <source>
        <dbReference type="ARBA" id="ARBA00022837"/>
    </source>
</evidence>
<dbReference type="PANTHER" id="PTHR10342">
    <property type="entry name" value="ARYLSULFATASE"/>
    <property type="match status" value="1"/>
</dbReference>
<reference evidence="9 10" key="1">
    <citation type="journal article" date="2016" name="Genome Biol. Evol.">
        <title>Gene Family Evolution Reflects Adaptation to Soil Environmental Stressors in the Genome of the Collembolan Orchesella cincta.</title>
        <authorList>
            <person name="Faddeeva-Vakhrusheva A."/>
            <person name="Derks M.F."/>
            <person name="Anvar S.Y."/>
            <person name="Agamennone V."/>
            <person name="Suring W."/>
            <person name="Smit S."/>
            <person name="van Straalen N.M."/>
            <person name="Roelofs D."/>
        </authorList>
    </citation>
    <scope>NUCLEOTIDE SEQUENCE [LARGE SCALE GENOMIC DNA]</scope>
    <source>
        <tissue evidence="9">Mixed pool</tissue>
    </source>
</reference>
<protein>
    <submittedName>
        <fullName evidence="9">Arylsulfatase B</fullName>
    </submittedName>
</protein>
<evidence type="ECO:0000313" key="10">
    <source>
        <dbReference type="Proteomes" id="UP000094527"/>
    </source>
</evidence>
<name>A0A1D2MDM8_ORCCI</name>
<keyword evidence="3" id="KW-0479">Metal-binding</keyword>
<feature type="domain" description="Sulfatase N-terminal" evidence="8">
    <location>
        <begin position="65"/>
        <end position="328"/>
    </location>
</feature>
<comment type="similarity">
    <text evidence="2">Belongs to the sulfatase family.</text>
</comment>
<dbReference type="GO" id="GO:0008484">
    <property type="term" value="F:sulfuric ester hydrolase activity"/>
    <property type="evidence" value="ECO:0007669"/>
    <property type="project" value="InterPro"/>
</dbReference>
<dbReference type="OMA" id="FLMITHI"/>
<evidence type="ECO:0000259" key="8">
    <source>
        <dbReference type="Pfam" id="PF00884"/>
    </source>
</evidence>
<dbReference type="SUPFAM" id="SSF53649">
    <property type="entry name" value="Alkaline phosphatase-like"/>
    <property type="match status" value="1"/>
</dbReference>
<keyword evidence="10" id="KW-1185">Reference proteome</keyword>
<evidence type="ECO:0000256" key="1">
    <source>
        <dbReference type="ARBA" id="ARBA00001913"/>
    </source>
</evidence>
<feature type="transmembrane region" description="Helical" evidence="7">
    <location>
        <begin position="6"/>
        <end position="25"/>
    </location>
</feature>
<accession>A0A1D2MDM8</accession>
<comment type="caution">
    <text evidence="9">The sequence shown here is derived from an EMBL/GenBank/DDBJ whole genome shotgun (WGS) entry which is preliminary data.</text>
</comment>
<keyword evidence="6" id="KW-0325">Glycoprotein</keyword>
<dbReference type="EMBL" id="LJIJ01001700">
    <property type="protein sequence ID" value="ODM91022.1"/>
    <property type="molecule type" value="Genomic_DNA"/>
</dbReference>
<dbReference type="InterPro" id="IPR017850">
    <property type="entry name" value="Alkaline_phosphatase_core_sf"/>
</dbReference>
<comment type="cofactor">
    <cofactor evidence="1">
        <name>Ca(2+)</name>
        <dbReference type="ChEBI" id="CHEBI:29108"/>
    </cofactor>
</comment>